<comment type="caution">
    <text evidence="1">The sequence shown here is derived from an EMBL/GenBank/DDBJ whole genome shotgun (WGS) entry which is preliminary data.</text>
</comment>
<evidence type="ECO:0000313" key="2">
    <source>
        <dbReference type="Proteomes" id="UP001443914"/>
    </source>
</evidence>
<evidence type="ECO:0000313" key="1">
    <source>
        <dbReference type="EMBL" id="KAK9723555.1"/>
    </source>
</evidence>
<sequence>MKNVAKCDTWCELQNPVNHRVFERKLRPKPMAEGTSAWASRIASPLQITLILGE</sequence>
<keyword evidence="2" id="KW-1185">Reference proteome</keyword>
<dbReference type="PANTHER" id="PTHR33220:SF5">
    <property type="entry name" value="RRNA INTRON-ENCODED HOMING ENDONUCLEASE"/>
    <property type="match status" value="1"/>
</dbReference>
<gene>
    <name evidence="1" type="ORF">RND81_05G007400</name>
</gene>
<accession>A0AAW1KTL9</accession>
<organism evidence="1 2">
    <name type="scientific">Saponaria officinalis</name>
    <name type="common">Common soapwort</name>
    <name type="synonym">Lychnis saponaria</name>
    <dbReference type="NCBI Taxonomy" id="3572"/>
    <lineage>
        <taxon>Eukaryota</taxon>
        <taxon>Viridiplantae</taxon>
        <taxon>Streptophyta</taxon>
        <taxon>Embryophyta</taxon>
        <taxon>Tracheophyta</taxon>
        <taxon>Spermatophyta</taxon>
        <taxon>Magnoliopsida</taxon>
        <taxon>eudicotyledons</taxon>
        <taxon>Gunneridae</taxon>
        <taxon>Pentapetalae</taxon>
        <taxon>Caryophyllales</taxon>
        <taxon>Caryophyllaceae</taxon>
        <taxon>Caryophylleae</taxon>
        <taxon>Saponaria</taxon>
    </lineage>
</organism>
<dbReference type="AlphaFoldDB" id="A0AAW1KTL9"/>
<reference evidence="1" key="1">
    <citation type="submission" date="2024-03" db="EMBL/GenBank/DDBJ databases">
        <title>WGS assembly of Saponaria officinalis var. Norfolk2.</title>
        <authorList>
            <person name="Jenkins J."/>
            <person name="Shu S."/>
            <person name="Grimwood J."/>
            <person name="Barry K."/>
            <person name="Goodstein D."/>
            <person name="Schmutz J."/>
            <person name="Leebens-Mack J."/>
            <person name="Osbourn A."/>
        </authorList>
    </citation>
    <scope>NUCLEOTIDE SEQUENCE [LARGE SCALE GENOMIC DNA]</scope>
    <source>
        <strain evidence="1">JIC</strain>
    </source>
</reference>
<proteinExistence type="predicted"/>
<name>A0AAW1KTL9_SAPOF</name>
<dbReference type="EMBL" id="JBDFQZ010000005">
    <property type="protein sequence ID" value="KAK9723555.1"/>
    <property type="molecule type" value="Genomic_DNA"/>
</dbReference>
<dbReference type="Proteomes" id="UP001443914">
    <property type="component" value="Unassembled WGS sequence"/>
</dbReference>
<protein>
    <submittedName>
        <fullName evidence="1">Uncharacterized protein</fullName>
    </submittedName>
</protein>
<dbReference type="PANTHER" id="PTHR33220">
    <property type="entry name" value="BNAA09G04420D PROTEIN"/>
    <property type="match status" value="1"/>
</dbReference>